<organism evidence="1">
    <name type="scientific">uncultured marine virus</name>
    <dbReference type="NCBI Taxonomy" id="186617"/>
    <lineage>
        <taxon>Viruses</taxon>
        <taxon>environmental samples</taxon>
    </lineage>
</organism>
<accession>A0A0F7L0F9</accession>
<proteinExistence type="predicted"/>
<reference evidence="1" key="1">
    <citation type="journal article" date="2015" name="Front. Microbiol.">
        <title>Combining genomic sequencing methods to explore viral diversity and reveal potential virus-host interactions.</title>
        <authorList>
            <person name="Chow C.E."/>
            <person name="Winget D.M."/>
            <person name="White R.A.III."/>
            <person name="Hallam S.J."/>
            <person name="Suttle C.A."/>
        </authorList>
    </citation>
    <scope>NUCLEOTIDE SEQUENCE</scope>
    <source>
        <strain evidence="1">Anoxic3_3</strain>
    </source>
</reference>
<sequence length="583" mass="61425">MPIFKHAPLTPDQKTLITRGSATGLISGGILSINAGDNTKYDLTAGSAQIVDNVTNPVNPTFQIVSWVAQTAVTVTNIATLPQTFVGVQADGTFPQQLLQFSQDQLRDIVQLGVLAHPTGVISSVTDARIAIAINPDLNFYDLQFAMGPVNVSGNQISANGSNLNINKSSGISMIAGINFANDPKNPNIFTEAAQTAAFFITFGNDGAGNAAVFGVGTNIDPSNYDDGSGTLASVPTNNYTIQRIFYGLGNGLIAVKYGQNLYTSQLAAVTSIQDESIIRFAIEGPVLLLASLVVRSGATDLSDDNQAVFIQASKFGDLKFLGSSKDVSTRAIPAYKSYEFTSRGIGAGAHYVAGYYDESTTDANLTQASTTQTLGTVNVAYSGHVVIVAGGAGTTDGSDLVLTVTGTSITDLGVRTTSDSEVIVADATNSSLNQMYETTKKWLGQVTLTLSSTGGTTFAYNFNYLLAKYDDLGNRDFVIKEFEVEGEAGGNDTGFDLELLHHSSVGWTYAATGFVPGGAIIAQMTTDLVVEANLSNNEDFAYKRTGLSTFIEGSILEGYIIRITTGSNNSVQSLNAHVGVEF</sequence>
<protein>
    <submittedName>
        <fullName evidence="1">Uncharacterized protein</fullName>
    </submittedName>
</protein>
<evidence type="ECO:0000313" key="1">
    <source>
        <dbReference type="EMBL" id="AKH45999.1"/>
    </source>
</evidence>
<reference evidence="1" key="2">
    <citation type="submission" date="2015-03" db="EMBL/GenBank/DDBJ databases">
        <authorList>
            <person name="Chow C.-E.T."/>
            <person name="Winget D.M."/>
            <person name="White R.A.III."/>
            <person name="Hallam S.J."/>
            <person name="Suttle C.A."/>
        </authorList>
    </citation>
    <scope>NUCLEOTIDE SEQUENCE</scope>
    <source>
        <strain evidence="1">Anoxic3_3</strain>
    </source>
</reference>
<dbReference type="EMBL" id="KR029578">
    <property type="protein sequence ID" value="AKH45999.1"/>
    <property type="molecule type" value="Genomic_DNA"/>
</dbReference>
<name>A0A0F7L0F9_9VIRU</name>